<accession>A0A930YDS0</accession>
<dbReference type="Pfam" id="PF00583">
    <property type="entry name" value="Acetyltransf_1"/>
    <property type="match status" value="1"/>
</dbReference>
<dbReference type="EMBL" id="JADKPN010000003">
    <property type="protein sequence ID" value="MBF4763078.1"/>
    <property type="molecule type" value="Genomic_DNA"/>
</dbReference>
<dbReference type="RefSeq" id="WP_194706260.1">
    <property type="nucleotide sequence ID" value="NZ_JADKPN010000003.1"/>
</dbReference>
<gene>
    <name evidence="2" type="ORF">ISU07_08055</name>
</gene>
<organism evidence="2 3">
    <name type="scientific">Nocardioides islandensis</name>
    <dbReference type="NCBI Taxonomy" id="433663"/>
    <lineage>
        <taxon>Bacteria</taxon>
        <taxon>Bacillati</taxon>
        <taxon>Actinomycetota</taxon>
        <taxon>Actinomycetes</taxon>
        <taxon>Propionibacteriales</taxon>
        <taxon>Nocardioidaceae</taxon>
        <taxon>Nocardioides</taxon>
    </lineage>
</organism>
<dbReference type="Gene3D" id="3.40.630.30">
    <property type="match status" value="1"/>
</dbReference>
<dbReference type="InterPro" id="IPR000182">
    <property type="entry name" value="GNAT_dom"/>
</dbReference>
<dbReference type="PROSITE" id="PS51186">
    <property type="entry name" value="GNAT"/>
    <property type="match status" value="1"/>
</dbReference>
<reference evidence="2" key="1">
    <citation type="submission" date="2020-11" db="EMBL/GenBank/DDBJ databases">
        <title>Nocardioides sp. nov., isolated from Soil of Cynanchum wilfordii Hemsley rhizosphere.</title>
        <authorList>
            <person name="Lee J.-S."/>
            <person name="Suh M.K."/>
            <person name="Kim J.-S."/>
        </authorList>
    </citation>
    <scope>NUCLEOTIDE SEQUENCE</scope>
    <source>
        <strain evidence="2">KCTC 19275</strain>
    </source>
</reference>
<feature type="domain" description="N-acetyltransferase" evidence="1">
    <location>
        <begin position="1"/>
        <end position="129"/>
    </location>
</feature>
<dbReference type="GO" id="GO:0016747">
    <property type="term" value="F:acyltransferase activity, transferring groups other than amino-acyl groups"/>
    <property type="evidence" value="ECO:0007669"/>
    <property type="project" value="InterPro"/>
</dbReference>
<keyword evidence="3" id="KW-1185">Reference proteome</keyword>
<proteinExistence type="predicted"/>
<dbReference type="Proteomes" id="UP000640489">
    <property type="component" value="Unassembled WGS sequence"/>
</dbReference>
<evidence type="ECO:0000313" key="2">
    <source>
        <dbReference type="EMBL" id="MBF4763078.1"/>
    </source>
</evidence>
<comment type="caution">
    <text evidence="2">The sequence shown here is derived from an EMBL/GenBank/DDBJ whole genome shotgun (WGS) entry which is preliminary data.</text>
</comment>
<dbReference type="InterPro" id="IPR016181">
    <property type="entry name" value="Acyl_CoA_acyltransferase"/>
</dbReference>
<dbReference type="CDD" id="cd04301">
    <property type="entry name" value="NAT_SF"/>
    <property type="match status" value="1"/>
</dbReference>
<protein>
    <submittedName>
        <fullName evidence="2">GNAT family N-acetyltransferase</fullName>
    </submittedName>
</protein>
<sequence length="129" mass="13993">MTIEAVLPRATFRPTTVGDAASRYRGAVDEVIDLDGLSVGHILVAPIAGLPGGWTVVDLFVRPAHRGRGAGTAALLRWVGIAHEQGGPLSITRPADDPHRDYFLRLGFRMIPAIGSREVRYVNDQEPAW</sequence>
<evidence type="ECO:0000313" key="3">
    <source>
        <dbReference type="Proteomes" id="UP000640489"/>
    </source>
</evidence>
<name>A0A930YDS0_9ACTN</name>
<dbReference type="SUPFAM" id="SSF55729">
    <property type="entry name" value="Acyl-CoA N-acyltransferases (Nat)"/>
    <property type="match status" value="1"/>
</dbReference>
<evidence type="ECO:0000259" key="1">
    <source>
        <dbReference type="PROSITE" id="PS51186"/>
    </source>
</evidence>
<dbReference type="AlphaFoldDB" id="A0A930YDS0"/>